<evidence type="ECO:0000313" key="3">
    <source>
        <dbReference type="EMBL" id="QJR80479.1"/>
    </source>
</evidence>
<feature type="transmembrane region" description="Helical" evidence="1">
    <location>
        <begin position="89"/>
        <end position="106"/>
    </location>
</feature>
<reference evidence="4" key="1">
    <citation type="submission" date="2014-12" db="EMBL/GenBank/DDBJ databases">
        <title>Complete genome sequence of a multi-drug resistant Klebsiella pneumoniae.</title>
        <authorList>
            <person name="Hua X."/>
            <person name="Chen Q."/>
            <person name="Li X."/>
            <person name="Feng Y."/>
            <person name="Ruan Z."/>
            <person name="Yu Y."/>
        </authorList>
    </citation>
    <scope>NUCLEOTIDE SEQUENCE [LARGE SCALE GENOMIC DNA]</scope>
    <source>
        <strain evidence="4">5.12</strain>
    </source>
</reference>
<feature type="domain" description="Heparan-alpha-glucosaminide N-acetyltransferase catalytic" evidence="2">
    <location>
        <begin position="7"/>
        <end position="167"/>
    </location>
</feature>
<dbReference type="RefSeq" id="WP_075608211.1">
    <property type="nucleotide sequence ID" value="NZ_CP052766.1"/>
</dbReference>
<organism evidence="3 4">
    <name type="scientific">Alteromonas pelagimontana</name>
    <dbReference type="NCBI Taxonomy" id="1858656"/>
    <lineage>
        <taxon>Bacteria</taxon>
        <taxon>Pseudomonadati</taxon>
        <taxon>Pseudomonadota</taxon>
        <taxon>Gammaproteobacteria</taxon>
        <taxon>Alteromonadales</taxon>
        <taxon>Alteromonadaceae</taxon>
        <taxon>Alteromonas/Salinimonas group</taxon>
        <taxon>Alteromonas</taxon>
    </lineage>
</organism>
<reference evidence="3 4" key="2">
    <citation type="submission" date="2020-04" db="EMBL/GenBank/DDBJ databases">
        <title>Complete genome sequence of Alteromonas pelagimontana 5.12T.</title>
        <authorList>
            <person name="Sinha R.K."/>
            <person name="Krishnan K.P."/>
            <person name="Kurian J.P."/>
        </authorList>
    </citation>
    <scope>NUCLEOTIDE SEQUENCE [LARGE SCALE GENOMIC DNA]</scope>
    <source>
        <strain evidence="3 4">5.12</strain>
    </source>
</reference>
<proteinExistence type="predicted"/>
<feature type="transmembrane region" description="Helical" evidence="1">
    <location>
        <begin position="356"/>
        <end position="378"/>
    </location>
</feature>
<evidence type="ECO:0000256" key="1">
    <source>
        <dbReference type="SAM" id="Phobius"/>
    </source>
</evidence>
<dbReference type="InterPro" id="IPR012429">
    <property type="entry name" value="HGSNAT_cat"/>
</dbReference>
<dbReference type="EMBL" id="CP052766">
    <property type="protein sequence ID" value="QJR80479.1"/>
    <property type="molecule type" value="Genomic_DNA"/>
</dbReference>
<feature type="transmembrane region" description="Helical" evidence="1">
    <location>
        <begin position="7"/>
        <end position="25"/>
    </location>
</feature>
<feature type="transmembrane region" description="Helical" evidence="1">
    <location>
        <begin position="246"/>
        <end position="266"/>
    </location>
</feature>
<evidence type="ECO:0000313" key="4">
    <source>
        <dbReference type="Proteomes" id="UP000219285"/>
    </source>
</evidence>
<keyword evidence="1" id="KW-1133">Transmembrane helix</keyword>
<feature type="transmembrane region" description="Helical" evidence="1">
    <location>
        <begin position="151"/>
        <end position="170"/>
    </location>
</feature>
<name>A0A6M4MBS8_9ALTE</name>
<feature type="transmembrane region" description="Helical" evidence="1">
    <location>
        <begin position="215"/>
        <end position="234"/>
    </location>
</feature>
<protein>
    <submittedName>
        <fullName evidence="3">DUF5009 domain-containing protein</fullName>
    </submittedName>
</protein>
<dbReference type="PANTHER" id="PTHR31061:SF24">
    <property type="entry name" value="LD22376P"/>
    <property type="match status" value="1"/>
</dbReference>
<keyword evidence="1" id="KW-0472">Membrane</keyword>
<dbReference type="KEGG" id="apel:CA267_006675"/>
<feature type="transmembrane region" description="Helical" evidence="1">
    <location>
        <begin position="278"/>
        <end position="297"/>
    </location>
</feature>
<dbReference type="Pfam" id="PF07786">
    <property type="entry name" value="HGSNAT_cat"/>
    <property type="match status" value="1"/>
</dbReference>
<dbReference type="AlphaFoldDB" id="A0A6M4MBS8"/>
<accession>A0A6M4MBS8</accession>
<dbReference type="Proteomes" id="UP000219285">
    <property type="component" value="Chromosome"/>
</dbReference>
<dbReference type="PANTHER" id="PTHR31061">
    <property type="entry name" value="LD22376P"/>
    <property type="match status" value="1"/>
</dbReference>
<dbReference type="OrthoDB" id="9788724at2"/>
<feature type="transmembrane region" description="Helical" evidence="1">
    <location>
        <begin position="126"/>
        <end position="144"/>
    </location>
</feature>
<feature type="transmembrane region" description="Helical" evidence="1">
    <location>
        <begin position="317"/>
        <end position="336"/>
    </location>
</feature>
<sequence>MTKLPQRILAVDALRGIAIAAMVLVNNPGSWSHVYAPMRHAQWHGWTLADLVFPFFIFIMGVSAALSLPKQVASGKSAIQVINQAAIRAGKLFSLGLLLALFYYNFHVVDYSWWHQQVVELRVFGVLQRLGLVFFITAVCVVWLSARMIAVMFLLLLVLYWGLMALMPYSDASGNVYQGLWNFGNSFAAWVDANLLGVSHVFYRSATPFAFDPEGILSTLPAVASGLLGVLAGKGIQQPATWLVKLNWLIVAGAVLTASGLLLEQVVPVNKALWTPSYVLLTGGLALFSLSALIWLLDVKQLICWAQPLIICGSNSIAFYLIAGVLARLLIIIPVGNSSLHGWIYNKGLVPIFGELNGSLAFAVIFFIVSFIPIWLMYRKNFFWKV</sequence>
<gene>
    <name evidence="3" type="ORF">CA267_006675</name>
</gene>
<feature type="transmembrane region" description="Helical" evidence="1">
    <location>
        <begin position="45"/>
        <end position="68"/>
    </location>
</feature>
<keyword evidence="4" id="KW-1185">Reference proteome</keyword>
<keyword evidence="1" id="KW-0812">Transmembrane</keyword>
<evidence type="ECO:0000259" key="2">
    <source>
        <dbReference type="Pfam" id="PF07786"/>
    </source>
</evidence>